<dbReference type="InterPro" id="IPR021622">
    <property type="entry name" value="Afadin/alpha-actinin-bd"/>
</dbReference>
<evidence type="ECO:0000256" key="2">
    <source>
        <dbReference type="ARBA" id="ARBA00023054"/>
    </source>
</evidence>
<comment type="caution">
    <text evidence="4">The sequence shown here is derived from an EMBL/GenBank/DDBJ whole genome shotgun (WGS) entry which is preliminary data.</text>
</comment>
<accession>A0A4V4M688</accession>
<feature type="compositionally biased region" description="Polar residues" evidence="3">
    <location>
        <begin position="143"/>
        <end position="153"/>
    </location>
</feature>
<gene>
    <name evidence="4" type="ORF">E3P86_01678</name>
</gene>
<evidence type="ECO:0000256" key="1">
    <source>
        <dbReference type="ARBA" id="ARBA00009291"/>
    </source>
</evidence>
<dbReference type="EMBL" id="SPOI01000064">
    <property type="protein sequence ID" value="TIB38354.1"/>
    <property type="molecule type" value="Genomic_DNA"/>
</dbReference>
<evidence type="ECO:0000313" key="4">
    <source>
        <dbReference type="EMBL" id="TIB38354.1"/>
    </source>
</evidence>
<comment type="similarity">
    <text evidence="1">Belongs to the ADIP family.</text>
</comment>
<reference evidence="4 5" key="1">
    <citation type="submission" date="2019-03" db="EMBL/GenBank/DDBJ databases">
        <title>Sequencing 23 genomes of Wallemia ichthyophaga.</title>
        <authorList>
            <person name="Gostincar C."/>
        </authorList>
    </citation>
    <scope>NUCLEOTIDE SEQUENCE [LARGE SCALE GENOMIC DNA]</scope>
    <source>
        <strain evidence="4 5">EXF-6200</strain>
    </source>
</reference>
<feature type="region of interest" description="Disordered" evidence="3">
    <location>
        <begin position="125"/>
        <end position="153"/>
    </location>
</feature>
<evidence type="ECO:0000256" key="3">
    <source>
        <dbReference type="SAM" id="MobiDB-lite"/>
    </source>
</evidence>
<sequence length="367" mass="41295">MDKTYKHINDEFISRGYLNNPIEFNKLSNPSELSKLLFQFLDLKADNLELVDKLKQQDKNNDYEHTRLADLLADSNQSIILKDQQLAQQSATIDSLQSQLSDHSHLLKQSRHQLSLSKSVTQSIQKQNIQDLKRREVHGTGAGTSNGDSHSDSSLFERTLYQSQQAQSKLTQENAQWRDTFNLIGSELSDLTTETTKRVELLTGNVIHIDDSTNSKPPTKQTKDRLLTYLKTLKHSMKLLSGQKTFNFVDDYDFEKIDVLKSEYLSLKSGLDGLSGASVAPVALGGVDTNIASLQDTQSESDFYPRRSTRLNLSDLQAEQRDVVEDEIRPRKAPRKAVKVSSSQSLKRRPSAAAGTSKLADVRRVDD</sequence>
<feature type="region of interest" description="Disordered" evidence="3">
    <location>
        <begin position="322"/>
        <end position="367"/>
    </location>
</feature>
<evidence type="ECO:0000313" key="5">
    <source>
        <dbReference type="Proteomes" id="UP000310689"/>
    </source>
</evidence>
<name>A0A4V4M688_WALIC</name>
<dbReference type="AlphaFoldDB" id="A0A4V4M688"/>
<dbReference type="Pfam" id="PF11559">
    <property type="entry name" value="ADIP"/>
    <property type="match status" value="1"/>
</dbReference>
<proteinExistence type="inferred from homology"/>
<protein>
    <submittedName>
        <fullName evidence="4">Uncharacterized protein</fullName>
    </submittedName>
</protein>
<keyword evidence="2" id="KW-0175">Coiled coil</keyword>
<dbReference type="Proteomes" id="UP000310689">
    <property type="component" value="Unassembled WGS sequence"/>
</dbReference>
<organism evidence="4 5">
    <name type="scientific">Wallemia ichthyophaga</name>
    <dbReference type="NCBI Taxonomy" id="245174"/>
    <lineage>
        <taxon>Eukaryota</taxon>
        <taxon>Fungi</taxon>
        <taxon>Dikarya</taxon>
        <taxon>Basidiomycota</taxon>
        <taxon>Wallemiomycotina</taxon>
        <taxon>Wallemiomycetes</taxon>
        <taxon>Wallemiales</taxon>
        <taxon>Wallemiaceae</taxon>
        <taxon>Wallemia</taxon>
    </lineage>
</organism>